<evidence type="ECO:0000313" key="3">
    <source>
        <dbReference type="EMBL" id="CUU67545.1"/>
    </source>
</evidence>
<organism evidence="3 4">
    <name type="scientific">Corynebacterium variabile</name>
    <dbReference type="NCBI Taxonomy" id="1727"/>
    <lineage>
        <taxon>Bacteria</taxon>
        <taxon>Bacillati</taxon>
        <taxon>Actinomycetota</taxon>
        <taxon>Actinomycetes</taxon>
        <taxon>Mycobacteriales</taxon>
        <taxon>Corynebacteriaceae</taxon>
        <taxon>Corynebacterium</taxon>
    </lineage>
</organism>
<keyword evidence="2" id="KW-0732">Signal</keyword>
<gene>
    <name evidence="3" type="ORF">CVAR292_02909</name>
</gene>
<sequence>MRHKVLRPMLAVVLALGVSSTLSPTSAAQPSITTGPDDSASARANAEQEAIDNAAEAAATPAAGREDLEPAEPGFDDNTIDNDAGADWHATTDPEATITPGQMRSDTEDIPGGFTKEEADRAEVQEAAEQQAEQDRAANPLARALAAAPVNCTTYWPSPYKVCGAIREKYDAIGGPTSFLTWPKSDELGVPDGVGRRNEFVNGFIYWHPTTGAHPVTTHFSTVWARNGWEAGRLGYPTTDELGLSDGIGRKQSFQRGHIYGSLAGLASIEGLIYDKWVATGAEGGPLGYPTTDEASTPDGVGRFNRFVGGMLYWHPTHGAHPITGDILDQWADQGYEGGNLGYPIEDAQTQDSIKYEQKYSGGSIFGYGSPIPELMNKLDMDGDNIEAFYTQIRDLFVNNGVDVATGFFDALTQANESIQASNDEIERLREESSNSSPQNLLRAIDSGMSNDCSPSQLIKPGNSRTNRGDIFYSGATTTVKGVDINHGHMGIFVGNSSSDPNKIETVEAVGKTEGVRRISGSERRGVCAPKYLSVDTTGSNRTSAAQFAISKVGSSYNSNFAGTRATTRQSTSFNCSSLVWAAYMSATNGKLDIGTNKYVSTYRAGVYPIDIYNSINVTEFK</sequence>
<evidence type="ECO:0000256" key="1">
    <source>
        <dbReference type="SAM" id="MobiDB-lite"/>
    </source>
</evidence>
<keyword evidence="4" id="KW-1185">Reference proteome</keyword>
<dbReference type="Gene3D" id="3.90.1720.10">
    <property type="entry name" value="endopeptidase domain like (from Nostoc punctiforme)"/>
    <property type="match status" value="1"/>
</dbReference>
<dbReference type="SUPFAM" id="SSF54001">
    <property type="entry name" value="Cysteine proteinases"/>
    <property type="match status" value="1"/>
</dbReference>
<feature type="compositionally biased region" description="Low complexity" evidence="1">
    <location>
        <begin position="44"/>
        <end position="63"/>
    </location>
</feature>
<protein>
    <submittedName>
        <fullName evidence="3">Uncharacterized protein</fullName>
    </submittedName>
</protein>
<reference evidence="4" key="1">
    <citation type="submission" date="2015-11" db="EMBL/GenBank/DDBJ databases">
        <authorList>
            <person name="Dugat-Bony E."/>
        </authorList>
    </citation>
    <scope>NUCLEOTIDE SEQUENCE [LARGE SCALE GENOMIC DNA]</scope>
    <source>
        <strain evidence="4">Mu292</strain>
    </source>
</reference>
<dbReference type="Pfam" id="PF08310">
    <property type="entry name" value="LGFP"/>
    <property type="match status" value="3"/>
</dbReference>
<dbReference type="EMBL" id="FAUH01000032">
    <property type="protein sequence ID" value="CUU67545.1"/>
    <property type="molecule type" value="Genomic_DNA"/>
</dbReference>
<feature type="compositionally biased region" description="Polar residues" evidence="1">
    <location>
        <begin position="21"/>
        <end position="36"/>
    </location>
</feature>
<accession>A0A110BGR4</accession>
<evidence type="ECO:0000313" key="4">
    <source>
        <dbReference type="Proteomes" id="UP000182498"/>
    </source>
</evidence>
<dbReference type="Proteomes" id="UP000182498">
    <property type="component" value="Unassembled WGS sequence"/>
</dbReference>
<dbReference type="InterPro" id="IPR038765">
    <property type="entry name" value="Papain-like_cys_pep_sf"/>
</dbReference>
<feature type="chain" id="PRO_5007142945" evidence="2">
    <location>
        <begin position="28"/>
        <end position="622"/>
    </location>
</feature>
<evidence type="ECO:0000256" key="2">
    <source>
        <dbReference type="SAM" id="SignalP"/>
    </source>
</evidence>
<dbReference type="InterPro" id="IPR013207">
    <property type="entry name" value="LGFP"/>
</dbReference>
<feature type="signal peptide" evidence="2">
    <location>
        <begin position="1"/>
        <end position="27"/>
    </location>
</feature>
<proteinExistence type="predicted"/>
<dbReference type="RefSeq" id="WP_082796562.1">
    <property type="nucleotide sequence ID" value="NZ_FAUH01000032.1"/>
</dbReference>
<feature type="region of interest" description="Disordered" evidence="1">
    <location>
        <begin position="21"/>
        <end position="114"/>
    </location>
</feature>
<dbReference type="AlphaFoldDB" id="A0A110BGR4"/>
<name>A0A110BGR4_9CORY</name>